<name>A0AAD1DM38_9FLAO</name>
<keyword evidence="1" id="KW-0520">NAD</keyword>
<dbReference type="Pfam" id="PF16363">
    <property type="entry name" value="GDP_Man_Dehyd"/>
    <property type="match status" value="1"/>
</dbReference>
<dbReference type="EMBL" id="CP033912">
    <property type="protein sequence ID" value="AZA95912.1"/>
    <property type="molecule type" value="Genomic_DNA"/>
</dbReference>
<gene>
    <name evidence="3" type="ORF">EG349_11720</name>
    <name evidence="4" type="ORF">EG353_10175</name>
</gene>
<dbReference type="Gene3D" id="3.40.50.720">
    <property type="entry name" value="NAD(P)-binding Rossmann-like Domain"/>
    <property type="match status" value="1"/>
</dbReference>
<dbReference type="PRINTS" id="PR01713">
    <property type="entry name" value="NUCEPIMERASE"/>
</dbReference>
<evidence type="ECO:0000313" key="4">
    <source>
        <dbReference type="EMBL" id="AZA95912.1"/>
    </source>
</evidence>
<dbReference type="EMBL" id="CP033915">
    <property type="protein sequence ID" value="AZA87411.1"/>
    <property type="molecule type" value="Genomic_DNA"/>
</dbReference>
<sequence length="340" mass="39049">MVYLITGGSGFIGSHLVEQLLKKGHSVINVDNFDDFYNYQIKIKNTLDSIQNFSDFEFLEKQDDIAKLIAMTKSNRYILYYQDIRDKEGLEKIFREHSIDMIIHLAALAGVRPSIERPLEYEEVNIRGTMNLWELCKEFNVKKVIAASSSSVYGNNEKIPFSETDNVDNPISPYAATKKCGEILGHVYHDLYKIDMIQLRFFTVYGPRQRPDLAIHKFTKLISEDQEVPFYGDGTTARDYTFIDDIIDGILKSIHYLEQHSGVYKIINLGESEVITLNEMLSTIEQTLGKSAIRKNLPMQPGDVLKTNADITKAMTLISYKPDTNFQNGIKIFVEWFLRK</sequence>
<proteinExistence type="predicted"/>
<dbReference type="InterPro" id="IPR016040">
    <property type="entry name" value="NAD(P)-bd_dom"/>
</dbReference>
<dbReference type="PANTHER" id="PTHR43574">
    <property type="entry name" value="EPIMERASE-RELATED"/>
    <property type="match status" value="1"/>
</dbReference>
<dbReference type="SUPFAM" id="SSF51735">
    <property type="entry name" value="NAD(P)-binding Rossmann-fold domains"/>
    <property type="match status" value="1"/>
</dbReference>
<evidence type="ECO:0000313" key="5">
    <source>
        <dbReference type="Proteomes" id="UP000274073"/>
    </source>
</evidence>
<accession>A0AAD1DM38</accession>
<dbReference type="Proteomes" id="UP000274073">
    <property type="component" value="Chromosome"/>
</dbReference>
<evidence type="ECO:0000313" key="3">
    <source>
        <dbReference type="EMBL" id="AZA87411.1"/>
    </source>
</evidence>
<evidence type="ECO:0000256" key="1">
    <source>
        <dbReference type="ARBA" id="ARBA00023027"/>
    </source>
</evidence>
<dbReference type="RefSeq" id="WP_123854613.1">
    <property type="nucleotide sequence ID" value="NZ_CP033912.1"/>
</dbReference>
<dbReference type="AlphaFoldDB" id="A0AAD1DM38"/>
<organism evidence="3 5">
    <name type="scientific">Chryseobacterium shandongense</name>
    <dbReference type="NCBI Taxonomy" id="1493872"/>
    <lineage>
        <taxon>Bacteria</taxon>
        <taxon>Pseudomonadati</taxon>
        <taxon>Bacteroidota</taxon>
        <taxon>Flavobacteriia</taxon>
        <taxon>Flavobacteriales</taxon>
        <taxon>Weeksellaceae</taxon>
        <taxon>Chryseobacterium group</taxon>
        <taxon>Chryseobacterium</taxon>
    </lineage>
</organism>
<evidence type="ECO:0000313" key="6">
    <source>
        <dbReference type="Proteomes" id="UP000281741"/>
    </source>
</evidence>
<dbReference type="Proteomes" id="UP000281741">
    <property type="component" value="Chromosome"/>
</dbReference>
<feature type="domain" description="NAD(P)-binding" evidence="2">
    <location>
        <begin position="4"/>
        <end position="331"/>
    </location>
</feature>
<dbReference type="InterPro" id="IPR036291">
    <property type="entry name" value="NAD(P)-bd_dom_sf"/>
</dbReference>
<keyword evidence="6" id="KW-1185">Reference proteome</keyword>
<evidence type="ECO:0000259" key="2">
    <source>
        <dbReference type="Pfam" id="PF16363"/>
    </source>
</evidence>
<protein>
    <submittedName>
        <fullName evidence="3">NAD-dependent epimerase/dehydratase family protein</fullName>
    </submittedName>
</protein>
<reference evidence="5 6" key="1">
    <citation type="submission" date="2018-11" db="EMBL/GenBank/DDBJ databases">
        <title>Proposal to divide the Flavobacteriaceae and reorganize its genera based on Amino Acid Identity values calculated from whole genome sequences.</title>
        <authorList>
            <person name="Nicholson A.C."/>
            <person name="Gulvik C.A."/>
            <person name="Whitney A.M."/>
            <person name="Humrighouse B.W."/>
            <person name="Bell M."/>
            <person name="Holmes B."/>
            <person name="Steigerwalt A.G."/>
            <person name="Villarma A."/>
            <person name="Sheth M."/>
            <person name="Batra D."/>
            <person name="Pryor J."/>
            <person name="Bernardet J.-F."/>
            <person name="Hugo C."/>
            <person name="Kampfer P."/>
            <person name="Newman J."/>
            <person name="McQuiston J.R."/>
        </authorList>
    </citation>
    <scope>NUCLEOTIDE SEQUENCE [LARGE SCALE GENOMIC DNA]</scope>
    <source>
        <strain evidence="3 5">G0207</strain>
        <strain evidence="4 6">H5143</strain>
    </source>
</reference>
<dbReference type="Gene3D" id="3.90.25.10">
    <property type="entry name" value="UDP-galactose 4-epimerase, domain 1"/>
    <property type="match status" value="1"/>
</dbReference>